<comment type="function">
    <text evidence="3">Binds specifically to cytosolic chaperonin (c-CPN) and transfers target proteins to it. Binds to nascent polypeptide chain and promotes folding in an environment in which there are many competing pathways for nonnative proteins.</text>
</comment>
<dbReference type="CDD" id="cd23156">
    <property type="entry name" value="Prefoldin_3"/>
    <property type="match status" value="1"/>
</dbReference>
<sequence length="177" mass="20202">MLSKINLTIAMKLLEDVEKLIGDRDPVATTNVAKELLSKYRFIENSMNAKLTALLDKLPELKDAMHTLERLKNKVDSNDTSEIRTIFKVSDTLYSEAAIPCEGSVFLWLGANTMVEYPVGEAIDFLKEQYKTAQDSIESIKKELEWLRSQLTATEITVSRLHNYSVMKRAQEQDRKS</sequence>
<dbReference type="GO" id="GO:0016272">
    <property type="term" value="C:prefoldin complex"/>
    <property type="evidence" value="ECO:0007669"/>
    <property type="project" value="UniProtKB-UniRule"/>
</dbReference>
<dbReference type="Pfam" id="PF02996">
    <property type="entry name" value="Prefoldin"/>
    <property type="match status" value="1"/>
</dbReference>
<keyword evidence="4" id="KW-0175">Coiled coil</keyword>
<keyword evidence="6" id="KW-1185">Reference proteome</keyword>
<dbReference type="Gene3D" id="1.10.287.370">
    <property type="match status" value="1"/>
</dbReference>
<evidence type="ECO:0000256" key="3">
    <source>
        <dbReference type="PIRNR" id="PIRNR016396"/>
    </source>
</evidence>
<organism evidence="5 6">
    <name type="scientific">Babesia duncani</name>
    <dbReference type="NCBI Taxonomy" id="323732"/>
    <lineage>
        <taxon>Eukaryota</taxon>
        <taxon>Sar</taxon>
        <taxon>Alveolata</taxon>
        <taxon>Apicomplexa</taxon>
        <taxon>Aconoidasida</taxon>
        <taxon>Piroplasmida</taxon>
        <taxon>Babesiidae</taxon>
        <taxon>Babesia</taxon>
    </lineage>
</organism>
<dbReference type="InterPro" id="IPR016655">
    <property type="entry name" value="PFD3"/>
</dbReference>
<dbReference type="GO" id="GO:0005737">
    <property type="term" value="C:cytoplasm"/>
    <property type="evidence" value="ECO:0007669"/>
    <property type="project" value="TreeGrafter"/>
</dbReference>
<dbReference type="GO" id="GO:0015631">
    <property type="term" value="F:tubulin binding"/>
    <property type="evidence" value="ECO:0007669"/>
    <property type="project" value="TreeGrafter"/>
</dbReference>
<dbReference type="GeneID" id="94336395"/>
<comment type="caution">
    <text evidence="5">The sequence shown here is derived from an EMBL/GenBank/DDBJ whole genome shotgun (WGS) entry which is preliminary data.</text>
</comment>
<comment type="subunit">
    <text evidence="3">Heterohexamer of two PFD-alpha type and four PFD-beta type subunits.</text>
</comment>
<dbReference type="GO" id="GO:0007021">
    <property type="term" value="P:tubulin complex assembly"/>
    <property type="evidence" value="ECO:0007669"/>
    <property type="project" value="TreeGrafter"/>
</dbReference>
<dbReference type="GO" id="GO:0007017">
    <property type="term" value="P:microtubule-based process"/>
    <property type="evidence" value="ECO:0007669"/>
    <property type="project" value="TreeGrafter"/>
</dbReference>
<dbReference type="GO" id="GO:0006457">
    <property type="term" value="P:protein folding"/>
    <property type="evidence" value="ECO:0007669"/>
    <property type="project" value="UniProtKB-UniRule"/>
</dbReference>
<comment type="similarity">
    <text evidence="1 3">Belongs to the prefoldin subunit alpha family.</text>
</comment>
<keyword evidence="2 3" id="KW-0143">Chaperone</keyword>
<reference evidence="5" key="1">
    <citation type="journal article" date="2023" name="Nat. Microbiol.">
        <title>Babesia duncani multi-omics identifies virulence factors and drug targets.</title>
        <authorList>
            <person name="Singh P."/>
            <person name="Lonardi S."/>
            <person name="Liang Q."/>
            <person name="Vydyam P."/>
            <person name="Khabirova E."/>
            <person name="Fang T."/>
            <person name="Gihaz S."/>
            <person name="Thekkiniath J."/>
            <person name="Munshi M."/>
            <person name="Abel S."/>
            <person name="Ciampossin L."/>
            <person name="Batugedara G."/>
            <person name="Gupta M."/>
            <person name="Lu X.M."/>
            <person name="Lenz T."/>
            <person name="Chakravarty S."/>
            <person name="Cornillot E."/>
            <person name="Hu Y."/>
            <person name="Ma W."/>
            <person name="Gonzalez L.M."/>
            <person name="Sanchez S."/>
            <person name="Estrada K."/>
            <person name="Sanchez-Flores A."/>
            <person name="Montero E."/>
            <person name="Harb O.S."/>
            <person name="Le Roch K.G."/>
            <person name="Mamoun C.B."/>
        </authorList>
    </citation>
    <scope>NUCLEOTIDE SEQUENCE</scope>
    <source>
        <strain evidence="5">WA1</strain>
    </source>
</reference>
<dbReference type="EMBL" id="JALLKP010000002">
    <property type="protein sequence ID" value="KAK2196848.1"/>
    <property type="molecule type" value="Genomic_DNA"/>
</dbReference>
<dbReference type="Proteomes" id="UP001214638">
    <property type="component" value="Unassembled WGS sequence"/>
</dbReference>
<dbReference type="AlphaFoldDB" id="A0AAD9PL62"/>
<name>A0AAD9PL62_9APIC</name>
<gene>
    <name evidence="5" type="ORF">BdWA1_002097</name>
</gene>
<proteinExistence type="inferred from homology"/>
<evidence type="ECO:0000256" key="2">
    <source>
        <dbReference type="ARBA" id="ARBA00023186"/>
    </source>
</evidence>
<evidence type="ECO:0000313" key="6">
    <source>
        <dbReference type="Proteomes" id="UP001214638"/>
    </source>
</evidence>
<protein>
    <recommendedName>
        <fullName evidence="3">Prefoldin subunit 3</fullName>
    </recommendedName>
</protein>
<dbReference type="KEGG" id="bdw:94336395"/>
<evidence type="ECO:0000313" key="5">
    <source>
        <dbReference type="EMBL" id="KAK2196848.1"/>
    </source>
</evidence>
<dbReference type="PANTHER" id="PTHR12409:SF0">
    <property type="entry name" value="PREFOLDIN SUBUNIT 3"/>
    <property type="match status" value="1"/>
</dbReference>
<evidence type="ECO:0000256" key="4">
    <source>
        <dbReference type="SAM" id="Coils"/>
    </source>
</evidence>
<feature type="coiled-coil region" evidence="4">
    <location>
        <begin position="123"/>
        <end position="150"/>
    </location>
</feature>
<dbReference type="SUPFAM" id="SSF46579">
    <property type="entry name" value="Prefoldin"/>
    <property type="match status" value="1"/>
</dbReference>
<accession>A0AAD9PL62</accession>
<evidence type="ECO:0000256" key="1">
    <source>
        <dbReference type="ARBA" id="ARBA00010048"/>
    </source>
</evidence>
<dbReference type="InterPro" id="IPR009053">
    <property type="entry name" value="Prefoldin"/>
</dbReference>
<dbReference type="RefSeq" id="XP_067803690.1">
    <property type="nucleotide sequence ID" value="XM_067947126.1"/>
</dbReference>
<dbReference type="PIRSF" id="PIRSF016396">
    <property type="entry name" value="Prefoldin_subunit_3"/>
    <property type="match status" value="1"/>
</dbReference>
<dbReference type="PANTHER" id="PTHR12409">
    <property type="entry name" value="PREFOLDIN SUBUNIT 3"/>
    <property type="match status" value="1"/>
</dbReference>
<dbReference type="InterPro" id="IPR004127">
    <property type="entry name" value="Prefoldin_subunit_alpha"/>
</dbReference>